<comment type="caution">
    <text evidence="1">The sequence shown here is derived from an EMBL/GenBank/DDBJ whole genome shotgun (WGS) entry which is preliminary data.</text>
</comment>
<dbReference type="AlphaFoldDB" id="A0A2S9YDM9"/>
<sequence>MAGPKHWRAGAVLLGLAIGLGGAQLETAHAEGDVDEPITAQVRALPVPTLAPGQTSELSLVLLEAPERELPLLTRVQPSELALVENRLGWSAVVDPLAVQPRLRVPIKAPAVPGSYEVRASVDYFVCSEQWCRAKHGELRWTLVVAEPVSL</sequence>
<accession>A0A2S9YDM9</accession>
<evidence type="ECO:0008006" key="3">
    <source>
        <dbReference type="Google" id="ProtNLM"/>
    </source>
</evidence>
<dbReference type="EMBL" id="PVNL01000109">
    <property type="protein sequence ID" value="PRQ03213.1"/>
    <property type="molecule type" value="Genomic_DNA"/>
</dbReference>
<organism evidence="1 2">
    <name type="scientific">Enhygromyxa salina</name>
    <dbReference type="NCBI Taxonomy" id="215803"/>
    <lineage>
        <taxon>Bacteria</taxon>
        <taxon>Pseudomonadati</taxon>
        <taxon>Myxococcota</taxon>
        <taxon>Polyangia</taxon>
        <taxon>Nannocystales</taxon>
        <taxon>Nannocystaceae</taxon>
        <taxon>Enhygromyxa</taxon>
    </lineage>
</organism>
<evidence type="ECO:0000313" key="1">
    <source>
        <dbReference type="EMBL" id="PRQ03213.1"/>
    </source>
</evidence>
<protein>
    <recommendedName>
        <fullName evidence="3">Thiol:disulfide interchange protein DsbD N-terminal domain-containing protein</fullName>
    </recommendedName>
</protein>
<name>A0A2S9YDM9_9BACT</name>
<proteinExistence type="predicted"/>
<dbReference type="Proteomes" id="UP000238823">
    <property type="component" value="Unassembled WGS sequence"/>
</dbReference>
<dbReference type="OrthoDB" id="5382157at2"/>
<evidence type="ECO:0000313" key="2">
    <source>
        <dbReference type="Proteomes" id="UP000238823"/>
    </source>
</evidence>
<gene>
    <name evidence="1" type="ORF">ENSA7_53540</name>
</gene>
<dbReference type="RefSeq" id="WP_106092240.1">
    <property type="nucleotide sequence ID" value="NZ_PVNL01000109.1"/>
</dbReference>
<reference evidence="1 2" key="1">
    <citation type="submission" date="2018-03" db="EMBL/GenBank/DDBJ databases">
        <title>Draft Genome Sequences of the Obligatory Marine Myxobacteria Enhygromyxa salina SWB007.</title>
        <authorList>
            <person name="Poehlein A."/>
            <person name="Moghaddam J.A."/>
            <person name="Harms H."/>
            <person name="Alanjari M."/>
            <person name="Koenig G.M."/>
            <person name="Daniel R."/>
            <person name="Schaeberle T.F."/>
        </authorList>
    </citation>
    <scope>NUCLEOTIDE SEQUENCE [LARGE SCALE GENOMIC DNA]</scope>
    <source>
        <strain evidence="1 2">SWB007</strain>
    </source>
</reference>